<evidence type="ECO:0000313" key="1">
    <source>
        <dbReference type="EMBL" id="SDF14612.1"/>
    </source>
</evidence>
<proteinExistence type="predicted"/>
<protein>
    <submittedName>
        <fullName evidence="1">Uncharacterized protein</fullName>
    </submittedName>
</protein>
<evidence type="ECO:0000313" key="2">
    <source>
        <dbReference type="Proteomes" id="UP000182284"/>
    </source>
</evidence>
<dbReference type="AlphaFoldDB" id="A0A1G7IPC5"/>
<accession>A0A1G7IPC5</accession>
<organism evidence="1 2">
    <name type="scientific">Celeribacter baekdonensis</name>
    <dbReference type="NCBI Taxonomy" id="875171"/>
    <lineage>
        <taxon>Bacteria</taxon>
        <taxon>Pseudomonadati</taxon>
        <taxon>Pseudomonadota</taxon>
        <taxon>Alphaproteobacteria</taxon>
        <taxon>Rhodobacterales</taxon>
        <taxon>Roseobacteraceae</taxon>
        <taxon>Celeribacter</taxon>
    </lineage>
</organism>
<gene>
    <name evidence="1" type="ORF">SAMN04488117_102411</name>
</gene>
<dbReference type="Proteomes" id="UP000182284">
    <property type="component" value="Unassembled WGS sequence"/>
</dbReference>
<name>A0A1G7IPC5_9RHOB</name>
<reference evidence="1 2" key="1">
    <citation type="submission" date="2016-10" db="EMBL/GenBank/DDBJ databases">
        <authorList>
            <person name="de Groot N.N."/>
        </authorList>
    </citation>
    <scope>NUCLEOTIDE SEQUENCE [LARGE SCALE GENOMIC DNA]</scope>
    <source>
        <strain evidence="1 2">DSM 27375</strain>
    </source>
</reference>
<dbReference type="EMBL" id="FNBL01000002">
    <property type="protein sequence ID" value="SDF14612.1"/>
    <property type="molecule type" value="Genomic_DNA"/>
</dbReference>
<sequence length="96" mass="10943">MLYFQYIFYPPQGKPAPLKRFGINLNNEFVPKRFKGCAIYVDTGHDFMTRPPNCPGNSRAAYGLWRPGHGTSVRDPTQLIWSKTTAPLCKDNRPIV</sequence>